<evidence type="ECO:0000256" key="1">
    <source>
        <dbReference type="SAM" id="MobiDB-lite"/>
    </source>
</evidence>
<evidence type="ECO:0000313" key="2">
    <source>
        <dbReference type="EMBL" id="CAB4165264.1"/>
    </source>
</evidence>
<dbReference type="EMBL" id="LR796774">
    <property type="protein sequence ID" value="CAB4165264.1"/>
    <property type="molecule type" value="Genomic_DNA"/>
</dbReference>
<reference evidence="2" key="1">
    <citation type="submission" date="2020-04" db="EMBL/GenBank/DDBJ databases">
        <authorList>
            <person name="Chiriac C."/>
            <person name="Salcher M."/>
            <person name="Ghai R."/>
            <person name="Kavagutti S V."/>
        </authorList>
    </citation>
    <scope>NUCLEOTIDE SEQUENCE</scope>
</reference>
<name>A0A6J5PCJ3_9CAUD</name>
<dbReference type="Pfam" id="PF11753">
    <property type="entry name" value="DUF3310"/>
    <property type="match status" value="1"/>
</dbReference>
<proteinExistence type="predicted"/>
<organism evidence="2">
    <name type="scientific">uncultured Caudovirales phage</name>
    <dbReference type="NCBI Taxonomy" id="2100421"/>
    <lineage>
        <taxon>Viruses</taxon>
        <taxon>Duplodnaviria</taxon>
        <taxon>Heunggongvirae</taxon>
        <taxon>Uroviricota</taxon>
        <taxon>Caudoviricetes</taxon>
        <taxon>Peduoviridae</taxon>
        <taxon>Maltschvirus</taxon>
        <taxon>Maltschvirus maltsch</taxon>
    </lineage>
</organism>
<protein>
    <submittedName>
        <fullName evidence="2">SaV-like</fullName>
    </submittedName>
</protein>
<feature type="region of interest" description="Disordered" evidence="1">
    <location>
        <begin position="1"/>
        <end position="28"/>
    </location>
</feature>
<dbReference type="InterPro" id="IPR021739">
    <property type="entry name" value="SaV-like"/>
</dbReference>
<feature type="non-terminal residue" evidence="2">
    <location>
        <position position="87"/>
    </location>
</feature>
<sequence>MNTNNSSPASLAAAHGSDAVDPVNHPPHYTQHPSGVECIQVTECMNFCLGNAVKYIWRADLKNDAIEDLEKARWYVSREIERRKRQN</sequence>
<accession>A0A6J5PCJ3</accession>
<gene>
    <name evidence="2" type="ORF">UFOVP817_48</name>
</gene>